<protein>
    <submittedName>
        <fullName evidence="4">TMEM9</fullName>
    </submittedName>
</protein>
<keyword evidence="1" id="KW-0472">Membrane</keyword>
<name>A0A1I7Y4D9_9BILA</name>
<accession>A0A1I7Y4D9</accession>
<proteinExistence type="predicted"/>
<evidence type="ECO:0000256" key="2">
    <source>
        <dbReference type="SAM" id="SignalP"/>
    </source>
</evidence>
<keyword evidence="2" id="KW-0732">Signal</keyword>
<reference evidence="4" key="1">
    <citation type="submission" date="2016-11" db="UniProtKB">
        <authorList>
            <consortium name="WormBaseParasite"/>
        </authorList>
    </citation>
    <scope>IDENTIFICATION</scope>
</reference>
<feature type="chain" id="PRO_5009311691" evidence="2">
    <location>
        <begin position="19"/>
        <end position="140"/>
    </location>
</feature>
<feature type="transmembrane region" description="Helical" evidence="1">
    <location>
        <begin position="89"/>
        <end position="120"/>
    </location>
</feature>
<dbReference type="AlphaFoldDB" id="A0A1I7Y4D9"/>
<evidence type="ECO:0000313" key="4">
    <source>
        <dbReference type="WBParaSite" id="L893_g12549.t1"/>
    </source>
</evidence>
<feature type="signal peptide" evidence="2">
    <location>
        <begin position="1"/>
        <end position="18"/>
    </location>
</feature>
<keyword evidence="1" id="KW-1133">Transmembrane helix</keyword>
<keyword evidence="1" id="KW-0812">Transmembrane</keyword>
<evidence type="ECO:0000313" key="3">
    <source>
        <dbReference type="Proteomes" id="UP000095287"/>
    </source>
</evidence>
<evidence type="ECO:0000256" key="1">
    <source>
        <dbReference type="SAM" id="Phobius"/>
    </source>
</evidence>
<organism evidence="3 4">
    <name type="scientific">Steinernema glaseri</name>
    <dbReference type="NCBI Taxonomy" id="37863"/>
    <lineage>
        <taxon>Eukaryota</taxon>
        <taxon>Metazoa</taxon>
        <taxon>Ecdysozoa</taxon>
        <taxon>Nematoda</taxon>
        <taxon>Chromadorea</taxon>
        <taxon>Rhabditida</taxon>
        <taxon>Tylenchina</taxon>
        <taxon>Panagrolaimomorpha</taxon>
        <taxon>Strongyloidoidea</taxon>
        <taxon>Steinernematidae</taxon>
        <taxon>Steinernema</taxon>
    </lineage>
</organism>
<dbReference type="WBParaSite" id="L893_g12549.t1">
    <property type="protein sequence ID" value="L893_g12549.t1"/>
    <property type="gene ID" value="L893_g12549"/>
</dbReference>
<keyword evidence="3" id="KW-1185">Reference proteome</keyword>
<sequence>MRCPFVLLVLTVAVVVSSKQKVTTEVPTTTREIPIKVWKIEEQHECQESCHDPCQRIIGPHPAWICSNIREEAAVKSIFRPQTLTERVVLLTFIVFLLLCVVLFCGVALFAITCWTHVTVSRRPGIRHSRRYDVEKSMRL</sequence>
<dbReference type="Proteomes" id="UP000095287">
    <property type="component" value="Unplaced"/>
</dbReference>